<accession>A0A0M2NG97</accession>
<reference evidence="7 8" key="1">
    <citation type="submission" date="2015-04" db="EMBL/GenBank/DDBJ databases">
        <title>Draft genome sequence of bacteremic isolate Catabacter hongkongensis type strain HKU16T.</title>
        <authorList>
            <person name="Lau S.K."/>
            <person name="Teng J.L."/>
            <person name="Huang Y."/>
            <person name="Curreem S.O."/>
            <person name="Tsui S.K."/>
            <person name="Woo P.C."/>
        </authorList>
    </citation>
    <scope>NUCLEOTIDE SEQUENCE [LARGE SCALE GENOMIC DNA]</scope>
    <source>
        <strain evidence="7 8">HKU16</strain>
    </source>
</reference>
<dbReference type="Proteomes" id="UP000034076">
    <property type="component" value="Unassembled WGS sequence"/>
</dbReference>
<dbReference type="STRING" id="270498.CHK_3040"/>
<dbReference type="OrthoDB" id="6579831at2"/>
<comment type="function">
    <text evidence="6">Catalyzes a reversible aldol reaction between acetaldehyde and D-glyceraldehyde 3-phosphate to generate 2-deoxy-D-ribose 5-phosphate.</text>
</comment>
<dbReference type="GO" id="GO:0009264">
    <property type="term" value="P:deoxyribonucleotide catabolic process"/>
    <property type="evidence" value="ECO:0007669"/>
    <property type="project" value="UniProtKB-UniRule"/>
</dbReference>
<dbReference type="RefSeq" id="WP_052740631.1">
    <property type="nucleotide sequence ID" value="NZ_LAYJ01000133.1"/>
</dbReference>
<evidence type="ECO:0000256" key="5">
    <source>
        <dbReference type="ARBA" id="ARBA00048791"/>
    </source>
</evidence>
<dbReference type="PANTHER" id="PTHR10889:SF1">
    <property type="entry name" value="DEOXYRIBOSE-PHOSPHATE ALDOLASE"/>
    <property type="match status" value="1"/>
</dbReference>
<dbReference type="PANTHER" id="PTHR10889">
    <property type="entry name" value="DEOXYRIBOSE-PHOSPHATE ALDOLASE"/>
    <property type="match status" value="1"/>
</dbReference>
<dbReference type="GO" id="GO:0016052">
    <property type="term" value="P:carbohydrate catabolic process"/>
    <property type="evidence" value="ECO:0007669"/>
    <property type="project" value="TreeGrafter"/>
</dbReference>
<evidence type="ECO:0000256" key="6">
    <source>
        <dbReference type="HAMAP-Rule" id="MF_00114"/>
    </source>
</evidence>
<dbReference type="InterPro" id="IPR011343">
    <property type="entry name" value="DeoC"/>
</dbReference>
<dbReference type="SMART" id="SM01133">
    <property type="entry name" value="DeoC"/>
    <property type="match status" value="1"/>
</dbReference>
<sequence>MDIDKIIKEVMEQVHAQSTASAVITDMCCDAFEVPSRLEHSLLNPDVCVDKIREECLSARRYCVAAVCVAPYYVSEAADSLRGSSVKVCAAIGFPHGAMSAAAKAAEARECIKNGAQELDVAMNILAVKSGRMSDARRDLEEIVSVAQGKAQVKAVFEHCVYTDDEKVSVLNMARSCGVDFVKIQNVLSGKGADVEDIRFAKEILGNNVKIKIDGGVKTLEKAQELICAGADRIGLTATVKIAQEALGAK</sequence>
<name>A0A0M2NG97_9FIRM</name>
<protein>
    <recommendedName>
        <fullName evidence="6">Deoxyribose-phosphate aldolase</fullName>
        <shortName evidence="6">DERA</shortName>
        <ecNumber evidence="6">4.1.2.4</ecNumber>
    </recommendedName>
    <alternativeName>
        <fullName evidence="6">2-deoxy-D-ribose 5-phosphate aldolase</fullName>
    </alternativeName>
    <alternativeName>
        <fullName evidence="6">Phosphodeoxyriboaldolase</fullName>
        <shortName evidence="6">Deoxyriboaldolase</shortName>
    </alternativeName>
</protein>
<keyword evidence="4 6" id="KW-0704">Schiff base</keyword>
<proteinExistence type="inferred from homology"/>
<dbReference type="PIRSF" id="PIRSF001357">
    <property type="entry name" value="DeoC"/>
    <property type="match status" value="1"/>
</dbReference>
<dbReference type="NCBIfam" id="TIGR00126">
    <property type="entry name" value="deoC"/>
    <property type="match status" value="1"/>
</dbReference>
<comment type="similarity">
    <text evidence="1 6">Belongs to the DeoC/FbaB aldolase family. DeoC type 1 subfamily.</text>
</comment>
<dbReference type="Pfam" id="PF01791">
    <property type="entry name" value="DeoC"/>
    <property type="match status" value="1"/>
</dbReference>
<dbReference type="GO" id="GO:0004139">
    <property type="term" value="F:deoxyribose-phosphate aldolase activity"/>
    <property type="evidence" value="ECO:0007669"/>
    <property type="project" value="UniProtKB-UniRule"/>
</dbReference>
<dbReference type="UniPathway" id="UPA00002">
    <property type="reaction ID" value="UER00468"/>
</dbReference>
<keyword evidence="3 6" id="KW-0456">Lyase</keyword>
<keyword evidence="8" id="KW-1185">Reference proteome</keyword>
<dbReference type="GO" id="GO:0005737">
    <property type="term" value="C:cytoplasm"/>
    <property type="evidence" value="ECO:0007669"/>
    <property type="project" value="UniProtKB-SubCell"/>
</dbReference>
<comment type="caution">
    <text evidence="7">The sequence shown here is derived from an EMBL/GenBank/DDBJ whole genome shotgun (WGS) entry which is preliminary data.</text>
</comment>
<dbReference type="EMBL" id="LAYJ01000133">
    <property type="protein sequence ID" value="KKI49462.1"/>
    <property type="molecule type" value="Genomic_DNA"/>
</dbReference>
<evidence type="ECO:0000313" key="8">
    <source>
        <dbReference type="Proteomes" id="UP000034076"/>
    </source>
</evidence>
<keyword evidence="2 6" id="KW-0963">Cytoplasm</keyword>
<evidence type="ECO:0000256" key="2">
    <source>
        <dbReference type="ARBA" id="ARBA00022490"/>
    </source>
</evidence>
<dbReference type="SUPFAM" id="SSF51569">
    <property type="entry name" value="Aldolase"/>
    <property type="match status" value="1"/>
</dbReference>
<evidence type="ECO:0000313" key="7">
    <source>
        <dbReference type="EMBL" id="KKI49462.1"/>
    </source>
</evidence>
<feature type="active site" description="Proton donor/acceptor" evidence="6">
    <location>
        <position position="120"/>
    </location>
</feature>
<feature type="active site" description="Schiff-base intermediate with acetaldehyde" evidence="6">
    <location>
        <position position="183"/>
    </location>
</feature>
<dbReference type="AlphaFoldDB" id="A0A0M2NG97"/>
<dbReference type="GO" id="GO:0006018">
    <property type="term" value="P:2-deoxyribose 1-phosphate catabolic process"/>
    <property type="evidence" value="ECO:0007669"/>
    <property type="project" value="UniProtKB-UniRule"/>
</dbReference>
<dbReference type="HAMAP" id="MF_00114">
    <property type="entry name" value="DeoC_type1"/>
    <property type="match status" value="1"/>
</dbReference>
<dbReference type="Gene3D" id="3.20.20.70">
    <property type="entry name" value="Aldolase class I"/>
    <property type="match status" value="1"/>
</dbReference>
<dbReference type="InterPro" id="IPR002915">
    <property type="entry name" value="DeoC/FbaB/LacD_aldolase"/>
</dbReference>
<evidence type="ECO:0000256" key="1">
    <source>
        <dbReference type="ARBA" id="ARBA00010936"/>
    </source>
</evidence>
<comment type="catalytic activity">
    <reaction evidence="5 6">
        <text>2-deoxy-D-ribose 5-phosphate = D-glyceraldehyde 3-phosphate + acetaldehyde</text>
        <dbReference type="Rhea" id="RHEA:12821"/>
        <dbReference type="ChEBI" id="CHEBI:15343"/>
        <dbReference type="ChEBI" id="CHEBI:59776"/>
        <dbReference type="ChEBI" id="CHEBI:62877"/>
        <dbReference type="EC" id="4.1.2.4"/>
    </reaction>
</comment>
<feature type="active site" description="Proton donor/acceptor" evidence="6">
    <location>
        <position position="212"/>
    </location>
</feature>
<gene>
    <name evidence="6" type="primary">deoC</name>
    <name evidence="7" type="ORF">CHK_3040</name>
</gene>
<dbReference type="InterPro" id="IPR013785">
    <property type="entry name" value="Aldolase_TIM"/>
</dbReference>
<dbReference type="InterPro" id="IPR028581">
    <property type="entry name" value="DeoC_typeI"/>
</dbReference>
<evidence type="ECO:0000256" key="3">
    <source>
        <dbReference type="ARBA" id="ARBA00023239"/>
    </source>
</evidence>
<dbReference type="EC" id="4.1.2.4" evidence="6"/>
<comment type="subcellular location">
    <subcellularLocation>
        <location evidence="6">Cytoplasm</location>
    </subcellularLocation>
</comment>
<comment type="pathway">
    <text evidence="6">Carbohydrate degradation; 2-deoxy-D-ribose 1-phosphate degradation; D-glyceraldehyde 3-phosphate and acetaldehyde from 2-deoxy-alpha-D-ribose 1-phosphate: step 2/2.</text>
</comment>
<organism evidence="7 8">
    <name type="scientific">Christensenella hongkongensis</name>
    <dbReference type="NCBI Taxonomy" id="270498"/>
    <lineage>
        <taxon>Bacteria</taxon>
        <taxon>Bacillati</taxon>
        <taxon>Bacillota</taxon>
        <taxon>Clostridia</taxon>
        <taxon>Christensenellales</taxon>
        <taxon>Christensenellaceae</taxon>
        <taxon>Christensenella</taxon>
    </lineage>
</organism>
<evidence type="ECO:0000256" key="4">
    <source>
        <dbReference type="ARBA" id="ARBA00023270"/>
    </source>
</evidence>